<reference evidence="3" key="1">
    <citation type="submission" date="2009-02" db="EMBL/GenBank/DDBJ databases">
        <authorList>
            <person name="Fulton L."/>
            <person name="Clifton S."/>
            <person name="Fulton B."/>
            <person name="Xu J."/>
            <person name="Minx P."/>
            <person name="Pepin K.H."/>
            <person name="Johnson M."/>
            <person name="Bhonagiri V."/>
            <person name="Nash W.E."/>
            <person name="Mardis E.R."/>
            <person name="Wilson R.K."/>
        </authorList>
    </citation>
    <scope>NUCLEOTIDE SEQUENCE [LARGE SCALE GENOMIC DNA]</scope>
    <source>
        <strain evidence="3">DSM 15053</strain>
    </source>
</reference>
<feature type="domain" description="DUF4097" evidence="2">
    <location>
        <begin position="64"/>
        <end position="308"/>
    </location>
</feature>
<evidence type="ECO:0000313" key="3">
    <source>
        <dbReference type="EMBL" id="EEG74240.1"/>
    </source>
</evidence>
<feature type="transmembrane region" description="Helical" evidence="1">
    <location>
        <begin position="7"/>
        <end position="28"/>
    </location>
</feature>
<dbReference type="OrthoDB" id="2064938at2"/>
<dbReference type="eggNOG" id="COG3595">
    <property type="taxonomic scope" value="Bacteria"/>
</dbReference>
<keyword evidence="1" id="KW-1133">Transmembrane helix</keyword>
<dbReference type="Pfam" id="PF13349">
    <property type="entry name" value="DUF4097"/>
    <property type="match status" value="1"/>
</dbReference>
<dbReference type="EMBL" id="ABYI02000020">
    <property type="protein sequence ID" value="EEG74240.1"/>
    <property type="molecule type" value="Genomic_DNA"/>
</dbReference>
<evidence type="ECO:0000259" key="2">
    <source>
        <dbReference type="Pfam" id="PF13349"/>
    </source>
</evidence>
<evidence type="ECO:0000313" key="4">
    <source>
        <dbReference type="Proteomes" id="UP000004893"/>
    </source>
</evidence>
<keyword evidence="1" id="KW-0812">Transmembrane</keyword>
<dbReference type="Proteomes" id="UP000004893">
    <property type="component" value="Unassembled WGS sequence"/>
</dbReference>
<protein>
    <recommendedName>
        <fullName evidence="2">DUF4097 domain-containing protein</fullName>
    </recommendedName>
</protein>
<dbReference type="RefSeq" id="WP_006442833.1">
    <property type="nucleotide sequence ID" value="NZ_CP036524.1"/>
</dbReference>
<name>C0C0A3_9FIRM</name>
<dbReference type="InterPro" id="IPR025164">
    <property type="entry name" value="Toastrack_DUF4097"/>
</dbReference>
<accession>C0C0A3</accession>
<dbReference type="STRING" id="553973.CLOHYLEM_05497"/>
<organism evidence="3 4">
    <name type="scientific">[Clostridium] hylemonae DSM 15053</name>
    <dbReference type="NCBI Taxonomy" id="553973"/>
    <lineage>
        <taxon>Bacteria</taxon>
        <taxon>Bacillati</taxon>
        <taxon>Bacillota</taxon>
        <taxon>Clostridia</taxon>
        <taxon>Lachnospirales</taxon>
        <taxon>Lachnospiraceae</taxon>
    </lineage>
</organism>
<gene>
    <name evidence="3" type="ORF">CLOHYLEM_05497</name>
</gene>
<dbReference type="Gene3D" id="2.160.20.120">
    <property type="match status" value="1"/>
</dbReference>
<dbReference type="AlphaFoldDB" id="C0C0A3"/>
<dbReference type="HOGENOM" id="CLU_065323_0_0_9"/>
<proteinExistence type="predicted"/>
<reference evidence="3" key="2">
    <citation type="submission" date="2013-06" db="EMBL/GenBank/DDBJ databases">
        <title>Draft genome sequence of Clostridium hylemonae (DSM 15053).</title>
        <authorList>
            <person name="Sudarsanam P."/>
            <person name="Ley R."/>
            <person name="Guruge J."/>
            <person name="Turnbaugh P.J."/>
            <person name="Mahowald M."/>
            <person name="Liep D."/>
            <person name="Gordon J."/>
        </authorList>
    </citation>
    <scope>NUCLEOTIDE SEQUENCE</scope>
    <source>
        <strain evidence="3">DSM 15053</strain>
    </source>
</reference>
<keyword evidence="1" id="KW-0472">Membrane</keyword>
<evidence type="ECO:0000256" key="1">
    <source>
        <dbReference type="SAM" id="Phobius"/>
    </source>
</evidence>
<keyword evidence="4" id="KW-1185">Reference proteome</keyword>
<sequence length="312" mass="34663">MKNKRRIWLISFLCVGAGIVILILGLMLGGRPGFYIDGSGIHSAAENGGKRNYVKNEKELQEFTDIDIDLDYADFQIIPSDTFKIEYCLDGTKDPVCTVKDGRLTVREADYKRIFNFTFISPMSDDFTDSYVKLYIPENAVFDTIKILTEDGDILLPALKSDTLDLESDYGDITVKDFEGRRLFAELEDGSFSSKGIKVDELKLSNEYGDIALQDAKCAYLEAGLTDGDFTADSLSSDRLEIDSEYGDVFLGLSSTVKEYDLDLSTEYGSIQVPQYDVIYGDDGSQCRVANSSGKTVKVSSEDGDIQVFDAR</sequence>
<comment type="caution">
    <text evidence="3">The sequence shown here is derived from an EMBL/GenBank/DDBJ whole genome shotgun (WGS) entry which is preliminary data.</text>
</comment>